<evidence type="ECO:0000313" key="1">
    <source>
        <dbReference type="EMBL" id="KAJ4701023.1"/>
    </source>
</evidence>
<accession>A0ACC1WQ19</accession>
<gene>
    <name evidence="1" type="ORF">OWV82_024322</name>
</gene>
<name>A0ACC1WQ19_MELAZ</name>
<protein>
    <submittedName>
        <fullName evidence="1">Retrovirus-related Pol polyprotein</fullName>
    </submittedName>
</protein>
<proteinExistence type="predicted"/>
<evidence type="ECO:0000313" key="2">
    <source>
        <dbReference type="Proteomes" id="UP001164539"/>
    </source>
</evidence>
<keyword evidence="2" id="KW-1185">Reference proteome</keyword>
<dbReference type="Proteomes" id="UP001164539">
    <property type="component" value="Chromosome 14"/>
</dbReference>
<comment type="caution">
    <text evidence="1">The sequence shown here is derived from an EMBL/GenBank/DDBJ whole genome shotgun (WGS) entry which is preliminary data.</text>
</comment>
<sequence length="1502" mass="171888">MPISEVPRGSRREVTQELGQSSRPPLAPPQDEYAESQNVGALDPGPSRKGKEKAATSRDVEAEKAKEVRELAETRSQFQHMMKYLCNNLGIPPPPPQNLVNRLGSQLRSNHAQVEPSHQVSKEEIRELRSSKGEPSSPDILGDFAAPLTDSVKNATLPGRFKIPQLDPYHGQSDPVAHVEIFQNLMLVQEVPDEIMCKVFPTTLSGPARTWYNKLMSGSIRDFTTFANKFVLYFQEAKPPTKDPSSLQYIKQRGQEPLHEYVKRYHDEVMQMRVYEEPETLRNFWYNLHTRPLWVSFEERPPTSYREAYDRAMKQIAIEEKRNIKREREKAEDFSDKGKDKKKQDVRSSRPVPPEGTTALQASASTKARDTETPASATAKRCASLAKKGICHYTCLPPLKYDKGTIEQRGEPVEELKALPICESDPTGIVKVRTQLTSNVRTSLVEFLIEYSDVFAWSHSDMLGISPSIISHQLNVDPIHQPVCQKRRAFNQERYDTIEEEVDKLLYVRFIHESKYPDWVSNVVLVRKPNGKWCMCIDFTDLNKACPKDSFPLSRIDQLVDATAGHELLSFMDAFSGYNQVKMYAPDEEGTSFITNKGLYCYMVMPFGLKNAEATYQRLVNKLFKEQISRTMEIYIDDMITKSMRIADHVSHLRGTFDIKAIVEMRSPRTTKEIQSLAGRVVALSRFMSKCTDRCHPFFQAIKRAKVQQWDEDCEAAFQNLKNYLASPPILAKPHAGDNLLMYLAVSMTVVSSILIREEEGGMQKPVYYTSKALTEVEKRYPKQEQLALALIMSSRKLRPYFQAHTVSVVTSFPLRQILHRPESSGKLMKWCMELSEFEIHYRPRNTDKCLKVDFIEELVHDHFPISSFSDSLEVCLTSSTQFEFDKNSEVSHICSLFDSLQVVNEDGWKPKFEELPQCDDAPVPSSVQPPKLDLKPLPSDLKYAYLGTNETFPVIISSKLNDLQEHKLLEILRLHKHALGWTIADIKGISPLICTHKIYLEDNAKPSRQMQRRLNPNMKDVVRNEVLKLLDVGIIYLISDSTWVSPTQVVPKKSGVTVVKNENNELIPTRTTAGWRMCIDYRKLNSMTRKDHFPLPFMDQILERVAGHEFYCFLDGYSGYNQIEIAPEDQEKTTFTCPFGTFAYRRMPFGLCNAPATFQRCMLSIFSDMVERFLEVFMDDFSVFGDSFDDCLSKLQKVLIRCKEKNLVLNWEKCHFMVTHGIVLGHIVSSKGIEVDRAKIELIANLPIPKSVKDIRSFLGHAGFYRRFIKNFSVISKPLCNLLSKDTLFEWTESCQEAFVKLKSMLTSAPIMQPPDWTLPFEIMCDASDYAVGAVLGQRKDKKPYVIYYASKTLNSAQVNYSTTEKELLAVVFALDKFRSYLVGSPIVVFSDHAALKYLLSKKDAKPRLIRWILLLQEFDLTIQDKKGVQNVVADHLSRLVFDESSETTPINDMFPDEQLFSVSNLPWFADIANFLVTGQIPSHWNSQDKKKFLSQVHNFF</sequence>
<dbReference type="EMBL" id="CM051407">
    <property type="protein sequence ID" value="KAJ4701023.1"/>
    <property type="molecule type" value="Genomic_DNA"/>
</dbReference>
<organism evidence="1 2">
    <name type="scientific">Melia azedarach</name>
    <name type="common">Chinaberry tree</name>
    <dbReference type="NCBI Taxonomy" id="155640"/>
    <lineage>
        <taxon>Eukaryota</taxon>
        <taxon>Viridiplantae</taxon>
        <taxon>Streptophyta</taxon>
        <taxon>Embryophyta</taxon>
        <taxon>Tracheophyta</taxon>
        <taxon>Spermatophyta</taxon>
        <taxon>Magnoliopsida</taxon>
        <taxon>eudicotyledons</taxon>
        <taxon>Gunneridae</taxon>
        <taxon>Pentapetalae</taxon>
        <taxon>rosids</taxon>
        <taxon>malvids</taxon>
        <taxon>Sapindales</taxon>
        <taxon>Meliaceae</taxon>
        <taxon>Melia</taxon>
    </lineage>
</organism>
<reference evidence="1 2" key="1">
    <citation type="journal article" date="2023" name="Science">
        <title>Complex scaffold remodeling in plant triterpene biosynthesis.</title>
        <authorList>
            <person name="De La Pena R."/>
            <person name="Hodgson H."/>
            <person name="Liu J.C."/>
            <person name="Stephenson M.J."/>
            <person name="Martin A.C."/>
            <person name="Owen C."/>
            <person name="Harkess A."/>
            <person name="Leebens-Mack J."/>
            <person name="Jimenez L.E."/>
            <person name="Osbourn A."/>
            <person name="Sattely E.S."/>
        </authorList>
    </citation>
    <scope>NUCLEOTIDE SEQUENCE [LARGE SCALE GENOMIC DNA]</scope>
    <source>
        <strain evidence="2">cv. JPN11</strain>
        <tissue evidence="1">Leaf</tissue>
    </source>
</reference>